<dbReference type="GO" id="GO:0005634">
    <property type="term" value="C:nucleus"/>
    <property type="evidence" value="ECO:0007669"/>
    <property type="project" value="TreeGrafter"/>
</dbReference>
<dbReference type="InterPro" id="IPR036864">
    <property type="entry name" value="Zn2-C6_fun-type_DNA-bd_sf"/>
</dbReference>
<evidence type="ECO:0000256" key="2">
    <source>
        <dbReference type="ARBA" id="ARBA00023015"/>
    </source>
</evidence>
<keyword evidence="2" id="KW-0805">Transcription regulation</keyword>
<reference evidence="9" key="2">
    <citation type="submission" date="2020-02" db="EMBL/GenBank/DDBJ databases">
        <authorList>
            <person name="Gilchrist C.L.M."/>
            <person name="Chooi Y.-H."/>
        </authorList>
    </citation>
    <scope>NUCLEOTIDE SEQUENCE</scope>
    <source>
        <strain evidence="9">MST-FP2251</strain>
    </source>
</reference>
<evidence type="ECO:0000256" key="6">
    <source>
        <dbReference type="SAM" id="MobiDB-lite"/>
    </source>
</evidence>
<dbReference type="Gene3D" id="4.10.240.10">
    <property type="entry name" value="Zn(2)-C6 fungal-type DNA-binding domain"/>
    <property type="match status" value="1"/>
</dbReference>
<evidence type="ECO:0000256" key="7">
    <source>
        <dbReference type="SAM" id="Phobius"/>
    </source>
</evidence>
<dbReference type="InterPro" id="IPR007219">
    <property type="entry name" value="XnlR_reg_dom"/>
</dbReference>
<dbReference type="PANTHER" id="PTHR47424:SF9">
    <property type="entry name" value="TAH-2"/>
    <property type="match status" value="1"/>
</dbReference>
<dbReference type="PROSITE" id="PS50048">
    <property type="entry name" value="ZN2_CY6_FUNGAL_2"/>
    <property type="match status" value="1"/>
</dbReference>
<evidence type="ECO:0000256" key="1">
    <source>
        <dbReference type="ARBA" id="ARBA00022723"/>
    </source>
</evidence>
<name>A0AAD4CKZ2_ASPNN</name>
<keyword evidence="7" id="KW-1133">Transmembrane helix</keyword>
<keyword evidence="10" id="KW-1185">Reference proteome</keyword>
<feature type="transmembrane region" description="Helical" evidence="7">
    <location>
        <begin position="496"/>
        <end position="517"/>
    </location>
</feature>
<evidence type="ECO:0000256" key="3">
    <source>
        <dbReference type="ARBA" id="ARBA00023125"/>
    </source>
</evidence>
<dbReference type="SMART" id="SM00906">
    <property type="entry name" value="Fungal_trans"/>
    <property type="match status" value="1"/>
</dbReference>
<dbReference type="SMART" id="SM00066">
    <property type="entry name" value="GAL4"/>
    <property type="match status" value="1"/>
</dbReference>
<dbReference type="AlphaFoldDB" id="A0AAD4CKZ2"/>
<reference evidence="9" key="1">
    <citation type="journal article" date="2019" name="Beilstein J. Org. Chem.">
        <title>Nanangenines: drimane sesquiterpenoids as the dominant metabolite cohort of a novel Australian fungus, Aspergillus nanangensis.</title>
        <authorList>
            <person name="Lacey H.J."/>
            <person name="Gilchrist C.L.M."/>
            <person name="Crombie A."/>
            <person name="Kalaitzis J.A."/>
            <person name="Vuong D."/>
            <person name="Rutledge P.J."/>
            <person name="Turner P."/>
            <person name="Pitt J.I."/>
            <person name="Lacey E."/>
            <person name="Chooi Y.H."/>
            <person name="Piggott A.M."/>
        </authorList>
    </citation>
    <scope>NUCLEOTIDE SEQUENCE</scope>
    <source>
        <strain evidence="9">MST-FP2251</strain>
    </source>
</reference>
<evidence type="ECO:0000259" key="8">
    <source>
        <dbReference type="PROSITE" id="PS50048"/>
    </source>
</evidence>
<dbReference type="EMBL" id="VCAU01000060">
    <property type="protein sequence ID" value="KAF9887522.1"/>
    <property type="molecule type" value="Genomic_DNA"/>
</dbReference>
<evidence type="ECO:0000256" key="4">
    <source>
        <dbReference type="ARBA" id="ARBA00023163"/>
    </source>
</evidence>
<evidence type="ECO:0000256" key="5">
    <source>
        <dbReference type="ARBA" id="ARBA00023242"/>
    </source>
</evidence>
<dbReference type="InterPro" id="IPR051127">
    <property type="entry name" value="Fungal_SecMet_Regulators"/>
</dbReference>
<keyword evidence="4" id="KW-0804">Transcription</keyword>
<keyword evidence="7" id="KW-0812">Transmembrane</keyword>
<proteinExistence type="predicted"/>
<gene>
    <name evidence="9" type="ORF">FE257_010100</name>
</gene>
<dbReference type="CDD" id="cd12148">
    <property type="entry name" value="fungal_TF_MHR"/>
    <property type="match status" value="1"/>
</dbReference>
<dbReference type="InterPro" id="IPR001138">
    <property type="entry name" value="Zn2Cys6_DnaBD"/>
</dbReference>
<sequence>MPRPKVPFDKRQRTAEACTFCQTSKKRCSATLPCTNCVRRGRGQFCTLQKQSTASPEQRLPHEQLSPQSKVSMDPAHPIPYPAAASSPEATHRMQPRMLRGSHGQKVFIGPSASLSFLQFIRDTVSRHLGPSQFSNNEHTETMFEDTSRQMPSSPGVEDMDLDEKERLVDVYLHATSGMIEVISRQEAIELLDQPLKLDDANPNCKEIITQLIIAIAQCSQPTALGERHTRLSFASMKLTTLEPLIQSPNLEMVVVFLLMSFSMLGACRRNLAYMYLGVATRGAVVLGLHCREAYMSTNIPESRRKARVWMSLRVLDSVVSTILARPSGLAGLALDQLDDVMTSLYWQDGDEDANLLASYRLAAIMDRVVNKVYSRKSVSTDIAEDLLRQLRQWTELFPGFYRIPTESTKDQQSTEAISRVVISTMFHFTVTLVTRPFLITTLTAHMTQIGRRVPGETLLSQDPVHVQLASACTDSAIWLLHACLEAKEAGLLLDYMFVTQALVFAAALILGFSLFVQREINLETEAMFSAARDILRSFSAHSPQAGCYHEILTHLSQTISHQRQQTALQSCRRSSSYFDQVVPRDTVQGGAQVNVLQINTPPQYLDDDWSSPSRNNVSDIDSWLLQNQPIIDPSFEQGYGEGDGIMGDMRLAGWDSLDLSLWDSFPFPE</sequence>
<keyword evidence="7" id="KW-0472">Membrane</keyword>
<keyword evidence="3" id="KW-0238">DNA-binding</keyword>
<dbReference type="Pfam" id="PF00172">
    <property type="entry name" value="Zn_clus"/>
    <property type="match status" value="1"/>
</dbReference>
<comment type="caution">
    <text evidence="9">The sequence shown here is derived from an EMBL/GenBank/DDBJ whole genome shotgun (WGS) entry which is preliminary data.</text>
</comment>
<evidence type="ECO:0000313" key="10">
    <source>
        <dbReference type="Proteomes" id="UP001194746"/>
    </source>
</evidence>
<dbReference type="Pfam" id="PF04082">
    <property type="entry name" value="Fungal_trans"/>
    <property type="match status" value="1"/>
</dbReference>
<feature type="region of interest" description="Disordered" evidence="6">
    <location>
        <begin position="49"/>
        <end position="75"/>
    </location>
</feature>
<dbReference type="GO" id="GO:0008270">
    <property type="term" value="F:zinc ion binding"/>
    <property type="evidence" value="ECO:0007669"/>
    <property type="project" value="InterPro"/>
</dbReference>
<dbReference type="GO" id="GO:0000978">
    <property type="term" value="F:RNA polymerase II cis-regulatory region sequence-specific DNA binding"/>
    <property type="evidence" value="ECO:0007669"/>
    <property type="project" value="TreeGrafter"/>
</dbReference>
<dbReference type="SUPFAM" id="SSF57701">
    <property type="entry name" value="Zn2/Cys6 DNA-binding domain"/>
    <property type="match status" value="1"/>
</dbReference>
<keyword evidence="1" id="KW-0479">Metal-binding</keyword>
<dbReference type="Proteomes" id="UP001194746">
    <property type="component" value="Unassembled WGS sequence"/>
</dbReference>
<protein>
    <recommendedName>
        <fullName evidence="8">Zn(2)-C6 fungal-type domain-containing protein</fullName>
    </recommendedName>
</protein>
<dbReference type="GO" id="GO:0006351">
    <property type="term" value="P:DNA-templated transcription"/>
    <property type="evidence" value="ECO:0007669"/>
    <property type="project" value="InterPro"/>
</dbReference>
<dbReference type="GO" id="GO:0000435">
    <property type="term" value="P:positive regulation of transcription from RNA polymerase II promoter by galactose"/>
    <property type="evidence" value="ECO:0007669"/>
    <property type="project" value="TreeGrafter"/>
</dbReference>
<keyword evidence="5" id="KW-0539">Nucleus</keyword>
<evidence type="ECO:0000313" key="9">
    <source>
        <dbReference type="EMBL" id="KAF9887522.1"/>
    </source>
</evidence>
<dbReference type="PANTHER" id="PTHR47424">
    <property type="entry name" value="REGULATORY PROTEIN GAL4"/>
    <property type="match status" value="1"/>
</dbReference>
<dbReference type="GO" id="GO:0000981">
    <property type="term" value="F:DNA-binding transcription factor activity, RNA polymerase II-specific"/>
    <property type="evidence" value="ECO:0007669"/>
    <property type="project" value="InterPro"/>
</dbReference>
<feature type="domain" description="Zn(2)-C6 fungal-type" evidence="8">
    <location>
        <begin position="17"/>
        <end position="48"/>
    </location>
</feature>
<accession>A0AAD4CKZ2</accession>
<dbReference type="CDD" id="cd00067">
    <property type="entry name" value="GAL4"/>
    <property type="match status" value="1"/>
</dbReference>
<organism evidence="9 10">
    <name type="scientific">Aspergillus nanangensis</name>
    <dbReference type="NCBI Taxonomy" id="2582783"/>
    <lineage>
        <taxon>Eukaryota</taxon>
        <taxon>Fungi</taxon>
        <taxon>Dikarya</taxon>
        <taxon>Ascomycota</taxon>
        <taxon>Pezizomycotina</taxon>
        <taxon>Eurotiomycetes</taxon>
        <taxon>Eurotiomycetidae</taxon>
        <taxon>Eurotiales</taxon>
        <taxon>Aspergillaceae</taxon>
        <taxon>Aspergillus</taxon>
        <taxon>Aspergillus subgen. Circumdati</taxon>
    </lineage>
</organism>